<name>A0A1M7YRC0_9VIBR</name>
<dbReference type="RefSeq" id="WP_073580060.1">
    <property type="nucleotide sequence ID" value="NZ_AP024897.1"/>
</dbReference>
<dbReference type="OrthoDB" id="5893245at2"/>
<evidence type="ECO:0000313" key="1">
    <source>
        <dbReference type="EMBL" id="SHO55158.1"/>
    </source>
</evidence>
<dbReference type="AlphaFoldDB" id="A0A1M7YRC0"/>
<gene>
    <name evidence="1" type="ORF">VQ7734_00877</name>
</gene>
<reference evidence="2" key="1">
    <citation type="submission" date="2016-12" db="EMBL/GenBank/DDBJ databases">
        <authorList>
            <person name="Rodrigo-Torres L."/>
            <person name="Arahal R.D."/>
            <person name="Lucena T."/>
        </authorList>
    </citation>
    <scope>NUCLEOTIDE SEQUENCE [LARGE SCALE GENOMIC DNA]</scope>
</reference>
<proteinExistence type="predicted"/>
<keyword evidence="2" id="KW-1185">Reference proteome</keyword>
<protein>
    <submittedName>
        <fullName evidence="1">Uncharacterized protein</fullName>
    </submittedName>
</protein>
<sequence>MPDQTSLYNAFFKAQSRFLQQTCPEGHEADVVSDYIHWGKRIAGYHERDAYAENTLLCELFLKQVYLHVVSAISDPERTPVFRKICLDAIYIPLSGLQRFYIGFEHGTDKYFALKKILQSCQLP</sequence>
<evidence type="ECO:0000313" key="2">
    <source>
        <dbReference type="Proteomes" id="UP000184600"/>
    </source>
</evidence>
<dbReference type="Proteomes" id="UP000184600">
    <property type="component" value="Unassembled WGS sequence"/>
</dbReference>
<accession>A0A1M7YRC0</accession>
<dbReference type="EMBL" id="FRFG01000012">
    <property type="protein sequence ID" value="SHO55158.1"/>
    <property type="molecule type" value="Genomic_DNA"/>
</dbReference>
<organism evidence="1 2">
    <name type="scientific">Vibrio quintilis</name>
    <dbReference type="NCBI Taxonomy" id="1117707"/>
    <lineage>
        <taxon>Bacteria</taxon>
        <taxon>Pseudomonadati</taxon>
        <taxon>Pseudomonadota</taxon>
        <taxon>Gammaproteobacteria</taxon>
        <taxon>Vibrionales</taxon>
        <taxon>Vibrionaceae</taxon>
        <taxon>Vibrio</taxon>
    </lineage>
</organism>